<dbReference type="Gene3D" id="3.30.390.30">
    <property type="match status" value="1"/>
</dbReference>
<accession>A0A0M2V050</accession>
<proteinExistence type="predicted"/>
<reference evidence="1 2" key="1">
    <citation type="journal article" date="2013" name="BMC Microbiol.">
        <title>Identification of the type II cytochrome c maturation pathway in anammox bacteria by comparative genomics.</title>
        <authorList>
            <person name="Ferousi C."/>
            <person name="Speth D.R."/>
            <person name="Reimann J."/>
            <person name="Op den Camp H.J."/>
            <person name="Allen J.W."/>
            <person name="Keltjens J.T."/>
            <person name="Jetten M.S."/>
        </authorList>
    </citation>
    <scope>NUCLEOTIDE SEQUENCE [LARGE SCALE GENOMIC DNA]</scope>
    <source>
        <strain evidence="1">RU1</strain>
    </source>
</reference>
<dbReference type="AlphaFoldDB" id="A0A0M2V050"/>
<evidence type="ECO:0000313" key="1">
    <source>
        <dbReference type="EMBL" id="KKO21235.1"/>
    </source>
</evidence>
<dbReference type="InterPro" id="IPR016156">
    <property type="entry name" value="FAD/NAD-linked_Rdtase_dimer_sf"/>
</dbReference>
<organism evidence="1 2">
    <name type="scientific">Candidatus Brocadia fulgida</name>
    <dbReference type="NCBI Taxonomy" id="380242"/>
    <lineage>
        <taxon>Bacteria</taxon>
        <taxon>Pseudomonadati</taxon>
        <taxon>Planctomycetota</taxon>
        <taxon>Candidatus Brocadiia</taxon>
        <taxon>Candidatus Brocadiales</taxon>
        <taxon>Candidatus Brocadiaceae</taxon>
        <taxon>Candidatus Brocadia</taxon>
    </lineage>
</organism>
<evidence type="ECO:0000313" key="2">
    <source>
        <dbReference type="Proteomes" id="UP000034954"/>
    </source>
</evidence>
<protein>
    <submittedName>
        <fullName evidence="1">FAD-dependent pyridine nucleotide-disulfide oxidoreductase</fullName>
    </submittedName>
</protein>
<dbReference type="Proteomes" id="UP000034954">
    <property type="component" value="Unassembled WGS sequence"/>
</dbReference>
<sequence>MGAILLGDNKSAHDLAQLMEKKIDISSYKEEILEPDFDFKGLLK</sequence>
<dbReference type="EMBL" id="LAQJ01000006">
    <property type="protein sequence ID" value="KKO21235.1"/>
    <property type="molecule type" value="Genomic_DNA"/>
</dbReference>
<keyword evidence="2" id="KW-1185">Reference proteome</keyword>
<gene>
    <name evidence="1" type="ORF">BROFUL_00030</name>
</gene>
<comment type="caution">
    <text evidence="1">The sequence shown here is derived from an EMBL/GenBank/DDBJ whole genome shotgun (WGS) entry which is preliminary data.</text>
</comment>
<name>A0A0M2V050_9BACT</name>